<dbReference type="NCBIfam" id="TIGR04088">
    <property type="entry name" value="cognate_SipW"/>
    <property type="match status" value="1"/>
</dbReference>
<dbReference type="Proteomes" id="UP000177588">
    <property type="component" value="Unassembled WGS sequence"/>
</dbReference>
<organism evidence="1 2">
    <name type="scientific">Candidatus Woykebacteria bacterium RBG_16_44_10</name>
    <dbReference type="NCBI Taxonomy" id="1802597"/>
    <lineage>
        <taxon>Bacteria</taxon>
        <taxon>Candidatus Woykeibacteriota</taxon>
    </lineage>
</organism>
<comment type="caution">
    <text evidence="1">The sequence shown here is derived from an EMBL/GenBank/DDBJ whole genome shotgun (WGS) entry which is preliminary data.</text>
</comment>
<dbReference type="InterPro" id="IPR022121">
    <property type="entry name" value="Peptidase_M73_camelysin"/>
</dbReference>
<dbReference type="EMBL" id="MHCT01000007">
    <property type="protein sequence ID" value="OGY26449.1"/>
    <property type="molecule type" value="Genomic_DNA"/>
</dbReference>
<name>A0A1G1WFG2_9BACT</name>
<dbReference type="STRING" id="1802597.A2Z24_00345"/>
<gene>
    <name evidence="1" type="ORF">A2Z24_00345</name>
</gene>
<protein>
    <submittedName>
        <fullName evidence="1">Uncharacterized protein</fullName>
    </submittedName>
</protein>
<evidence type="ECO:0000313" key="2">
    <source>
        <dbReference type="Proteomes" id="UP000177588"/>
    </source>
</evidence>
<dbReference type="AlphaFoldDB" id="A0A1G1WFG2"/>
<evidence type="ECO:0000313" key="1">
    <source>
        <dbReference type="EMBL" id="OGY26449.1"/>
    </source>
</evidence>
<dbReference type="InterPro" id="IPR023833">
    <property type="entry name" value="Signal_pept_SipW-depend-type"/>
</dbReference>
<reference evidence="1 2" key="1">
    <citation type="journal article" date="2016" name="Nat. Commun.">
        <title>Thousands of microbial genomes shed light on interconnected biogeochemical processes in an aquifer system.</title>
        <authorList>
            <person name="Anantharaman K."/>
            <person name="Brown C.T."/>
            <person name="Hug L.A."/>
            <person name="Sharon I."/>
            <person name="Castelle C.J."/>
            <person name="Probst A.J."/>
            <person name="Thomas B.C."/>
            <person name="Singh A."/>
            <person name="Wilkins M.J."/>
            <person name="Karaoz U."/>
            <person name="Brodie E.L."/>
            <person name="Williams K.H."/>
            <person name="Hubbard S.S."/>
            <person name="Banfield J.F."/>
        </authorList>
    </citation>
    <scope>NUCLEOTIDE SEQUENCE [LARGE SCALE GENOMIC DNA]</scope>
</reference>
<dbReference type="Pfam" id="PF12389">
    <property type="entry name" value="Peptidase_M73"/>
    <property type="match status" value="1"/>
</dbReference>
<proteinExistence type="predicted"/>
<sequence>MKRILISLMTIAIVAVVGFAVTRAYFSDTETSTGNTLTAGTIDISVENGPDSSFIPVTITDMKPSYVRWTKHVVQNVGNNPLKLWKHIKDVKTDENEVNEPECQTYGGTWNGGTCDGGTPNNDIDKFIEYDMYIGGEVNGSSDNNWLGGQNTGGQVVISETAGVTIADIASVFVFLGELQPGKSIEVWQSYHMKDETGNWAQTDEMTFDIEFLGQQLNAPNPTSAVHGGTGPQSLLLENKEFATDWDPIIDGTWGVLHWAGDGNTFDFSATLEAHGLQPSTSYSLVYAPDPWPQGPLPGSPSTVLGSNTSDGSGNLTIAANPDLGYDIPHPSDTNSSTGGKIWLVLDADHNGTQMTGWNPSQYLFEYNLIKYDDTGT</sequence>
<accession>A0A1G1WFG2</accession>